<proteinExistence type="predicted"/>
<protein>
    <submittedName>
        <fullName evidence="2">Uncharacterized protein</fullName>
    </submittedName>
</protein>
<keyword evidence="1" id="KW-0812">Transmembrane</keyword>
<evidence type="ECO:0000313" key="2">
    <source>
        <dbReference type="EMBL" id="KAG5291327.1"/>
    </source>
</evidence>
<organism evidence="2 3">
    <name type="scientific">Ajellomyces capsulatus</name>
    <name type="common">Darling's disease fungus</name>
    <name type="synonym">Histoplasma capsulatum</name>
    <dbReference type="NCBI Taxonomy" id="5037"/>
    <lineage>
        <taxon>Eukaryota</taxon>
        <taxon>Fungi</taxon>
        <taxon>Dikarya</taxon>
        <taxon>Ascomycota</taxon>
        <taxon>Pezizomycotina</taxon>
        <taxon>Eurotiomycetes</taxon>
        <taxon>Eurotiomycetidae</taxon>
        <taxon>Onygenales</taxon>
        <taxon>Ajellomycetaceae</taxon>
        <taxon>Histoplasma</taxon>
    </lineage>
</organism>
<comment type="caution">
    <text evidence="2">The sequence shown here is derived from an EMBL/GenBank/DDBJ whole genome shotgun (WGS) entry which is preliminary data.</text>
</comment>
<evidence type="ECO:0000313" key="3">
    <source>
        <dbReference type="Proteomes" id="UP000670092"/>
    </source>
</evidence>
<accession>A0A8H7YK73</accession>
<evidence type="ECO:0000256" key="1">
    <source>
        <dbReference type="SAM" id="Phobius"/>
    </source>
</evidence>
<keyword evidence="1" id="KW-1133">Transmembrane helix</keyword>
<sequence>MDLFYLRSTPCGHHARANTVNFLYLGDFFFLFLFSFLGLTSTKYQDVMVRGGKKTLLSGGYHFGL</sequence>
<gene>
    <name evidence="2" type="ORF">I7I52_08621</name>
</gene>
<feature type="transmembrane region" description="Helical" evidence="1">
    <location>
        <begin position="22"/>
        <end position="40"/>
    </location>
</feature>
<keyword evidence="1" id="KW-0472">Membrane</keyword>
<dbReference type="EMBL" id="JAEVHI010000005">
    <property type="protein sequence ID" value="KAG5291327.1"/>
    <property type="molecule type" value="Genomic_DNA"/>
</dbReference>
<dbReference type="VEuPathDB" id="FungiDB:I7I52_08621"/>
<reference evidence="2 3" key="1">
    <citation type="submission" date="2021-01" db="EMBL/GenBank/DDBJ databases">
        <title>Chromosome-level genome assembly of a human fungal pathogen reveals clustering of transcriptionally co-regulated genes.</title>
        <authorList>
            <person name="Voorhies M."/>
            <person name="Cohen S."/>
            <person name="Shea T.P."/>
            <person name="Petrus S."/>
            <person name="Munoz J.F."/>
            <person name="Poplawski S."/>
            <person name="Goldman W.E."/>
            <person name="Michael T."/>
            <person name="Cuomo C.A."/>
            <person name="Sil A."/>
            <person name="Beyhan S."/>
        </authorList>
    </citation>
    <scope>NUCLEOTIDE SEQUENCE [LARGE SCALE GENOMIC DNA]</scope>
    <source>
        <strain evidence="2 3">G184AR</strain>
    </source>
</reference>
<name>A0A8H7YK73_AJECA</name>
<dbReference type="AlphaFoldDB" id="A0A8H7YK73"/>
<dbReference type="Proteomes" id="UP000670092">
    <property type="component" value="Unassembled WGS sequence"/>
</dbReference>